<feature type="region of interest" description="Disordered" evidence="12">
    <location>
        <begin position="518"/>
        <end position="555"/>
    </location>
</feature>
<keyword evidence="5" id="KW-0227">DNA damage</keyword>
<evidence type="ECO:0000256" key="6">
    <source>
        <dbReference type="ARBA" id="ARBA00022771"/>
    </source>
</evidence>
<dbReference type="GO" id="GO:0033314">
    <property type="term" value="P:mitotic DNA replication checkpoint signaling"/>
    <property type="evidence" value="ECO:0007669"/>
    <property type="project" value="TreeGrafter"/>
</dbReference>
<keyword evidence="10" id="KW-0131">Cell cycle</keyword>
<dbReference type="Gene3D" id="3.40.50.300">
    <property type="entry name" value="P-loop containing nucleotide triphosphate hydrolases"/>
    <property type="match status" value="1"/>
</dbReference>
<dbReference type="GO" id="GO:0005634">
    <property type="term" value="C:nucleus"/>
    <property type="evidence" value="ECO:0007669"/>
    <property type="project" value="UniProtKB-SubCell"/>
</dbReference>
<dbReference type="InterPro" id="IPR004582">
    <property type="entry name" value="Checkpoint_prot_Rad17_Rad24"/>
</dbReference>
<dbReference type="Gene3D" id="1.10.8.60">
    <property type="match status" value="1"/>
</dbReference>
<reference evidence="14" key="3">
    <citation type="submission" date="2015-02" db="UniProtKB">
        <authorList>
            <consortium name="EnsemblProtists"/>
        </authorList>
    </citation>
    <scope>IDENTIFICATION</scope>
    <source>
        <strain evidence="14">DAOM BR144</strain>
    </source>
</reference>
<dbReference type="InterPro" id="IPR036443">
    <property type="entry name" value="Znf_RanBP2_sf"/>
</dbReference>
<dbReference type="OMA" id="WENENTS"/>
<dbReference type="HOGENOM" id="CLU_025766_0_0_1"/>
<dbReference type="SUPFAM" id="SSF90209">
    <property type="entry name" value="Ran binding protein zinc finger-like"/>
    <property type="match status" value="1"/>
</dbReference>
<keyword evidence="7" id="KW-0862">Zinc</keyword>
<dbReference type="Pfam" id="PF03215">
    <property type="entry name" value="Rad17"/>
    <property type="match status" value="1"/>
</dbReference>
<dbReference type="GO" id="GO:0008270">
    <property type="term" value="F:zinc ion binding"/>
    <property type="evidence" value="ECO:0007669"/>
    <property type="project" value="UniProtKB-KW"/>
</dbReference>
<dbReference type="SUPFAM" id="SSF52540">
    <property type="entry name" value="P-loop containing nucleoside triphosphate hydrolases"/>
    <property type="match status" value="1"/>
</dbReference>
<dbReference type="InParanoid" id="K3X8K0"/>
<feature type="compositionally biased region" description="Polar residues" evidence="12">
    <location>
        <begin position="363"/>
        <end position="372"/>
    </location>
</feature>
<dbReference type="PROSITE" id="PS50199">
    <property type="entry name" value="ZF_RANBP2_2"/>
    <property type="match status" value="1"/>
</dbReference>
<keyword evidence="4" id="KW-0547">Nucleotide-binding</keyword>
<feature type="compositionally biased region" description="Polar residues" evidence="12">
    <location>
        <begin position="187"/>
        <end position="201"/>
    </location>
</feature>
<protein>
    <recommendedName>
        <fullName evidence="13">RanBP2-type domain-containing protein</fullName>
    </recommendedName>
</protein>
<feature type="compositionally biased region" description="Basic and acidic residues" evidence="12">
    <location>
        <begin position="66"/>
        <end position="76"/>
    </location>
</feature>
<feature type="region of interest" description="Disordered" evidence="12">
    <location>
        <begin position="751"/>
        <end position="780"/>
    </location>
</feature>
<evidence type="ECO:0000256" key="5">
    <source>
        <dbReference type="ARBA" id="ARBA00022763"/>
    </source>
</evidence>
<dbReference type="GO" id="GO:0003689">
    <property type="term" value="F:DNA clamp loader activity"/>
    <property type="evidence" value="ECO:0007669"/>
    <property type="project" value="TreeGrafter"/>
</dbReference>
<dbReference type="InterPro" id="IPR027417">
    <property type="entry name" value="P-loop_NTPase"/>
</dbReference>
<dbReference type="SMART" id="SM00547">
    <property type="entry name" value="ZnF_RBZ"/>
    <property type="match status" value="1"/>
</dbReference>
<dbReference type="AlphaFoldDB" id="K3X8K0"/>
<dbReference type="InterPro" id="IPR001876">
    <property type="entry name" value="Znf_RanBP2"/>
</dbReference>
<reference evidence="15" key="2">
    <citation type="submission" date="2010-04" db="EMBL/GenBank/DDBJ databases">
        <authorList>
            <person name="Buell R."/>
            <person name="Hamilton J."/>
            <person name="Hostetler J."/>
        </authorList>
    </citation>
    <scope>NUCLEOTIDE SEQUENCE [LARGE SCALE GENOMIC DNA]</scope>
    <source>
        <strain evidence="15">DAOM:BR144</strain>
    </source>
</reference>
<accession>K3X8K0</accession>
<evidence type="ECO:0000256" key="8">
    <source>
        <dbReference type="ARBA" id="ARBA00022840"/>
    </source>
</evidence>
<dbReference type="STRING" id="431595.K3X8K0"/>
<feature type="compositionally biased region" description="Low complexity" evidence="12">
    <location>
        <begin position="209"/>
        <end position="223"/>
    </location>
</feature>
<feature type="region of interest" description="Disordered" evidence="12">
    <location>
        <begin position="1"/>
        <end position="226"/>
    </location>
</feature>
<evidence type="ECO:0000256" key="2">
    <source>
        <dbReference type="ARBA" id="ARBA00006168"/>
    </source>
</evidence>
<dbReference type="GO" id="GO:0005524">
    <property type="term" value="F:ATP binding"/>
    <property type="evidence" value="ECO:0007669"/>
    <property type="project" value="UniProtKB-KW"/>
</dbReference>
<dbReference type="PANTHER" id="PTHR12172:SF0">
    <property type="entry name" value="CELL CYCLE CHECKPOINT PROTEIN RAD17"/>
    <property type="match status" value="1"/>
</dbReference>
<feature type="compositionally biased region" description="Basic and acidic residues" evidence="12">
    <location>
        <begin position="40"/>
        <end position="58"/>
    </location>
</feature>
<feature type="compositionally biased region" description="Basic residues" evidence="12">
    <location>
        <begin position="352"/>
        <end position="362"/>
    </location>
</feature>
<dbReference type="GO" id="GO:0000077">
    <property type="term" value="P:DNA damage checkpoint signaling"/>
    <property type="evidence" value="ECO:0007669"/>
    <property type="project" value="TreeGrafter"/>
</dbReference>
<feature type="compositionally biased region" description="Low complexity" evidence="12">
    <location>
        <begin position="131"/>
        <end position="142"/>
    </location>
</feature>
<feature type="compositionally biased region" description="Acidic residues" evidence="12">
    <location>
        <begin position="766"/>
        <end position="780"/>
    </location>
</feature>
<evidence type="ECO:0000256" key="10">
    <source>
        <dbReference type="ARBA" id="ARBA00023306"/>
    </source>
</evidence>
<sequence>MRRRLCQRAEDARASPLRGARDDESEEDDHGGLMAASPRSKSEAHRHTVVRAKDEPSGSRRKRATERRNAPQKEEPSPSEIIVLDDSDEEMDVAPRASTPSGPKKAPDAWECPMCTYLNETNGDQCEICDSPVPSATSTSSSRPQRKLTQWLAPVAVTSGKASAPSRKPAADRKKRKNDGTGPVETIDSSGDSGVEGNSSEGRSKRNRPAAGAASGSSPSSNALWADTHAPHSVDELCVNKKKIQELSDWMHRNATSQSVHAPISKQRILFLCGPPGSGKSTSVRCIASQMGISVSEWNDNASAGKLNYERMLRDEFWTPQRSGADDFMEFITRSVTYSALPLATTAASSGSKRRRVGKRKLPSSQPLNAGGAASSSQVILIENWPQAWSSQSFGSSPSSSWENENTSNSIQSIFKRIVDPTTPSRFPIVCIFSDIKENRIDMNHLAKLFSADVIQSPFTSVINFNAVTSAQLKKQLTRITDVERCDLTSSDLQYVVAKSDGDIRHAIHMLQLLANRRRDRTQSRSAATSSSRKHTTKKVKTSLPATTTNGTEPDILPIDRDPFFSDFHIVGKLLHAKKAKPANGTEAAENSRSNNVDIIMEASTMSLEKVLELVHENFVEYFSEVDDLSAALELMSVTESILSNSYKGSSCSSEVFQHLRGVAQAILVRTIAVTNEHPTPSAFRPISGPRGFATRQKIAWKKENLQQLMMTHGTSSSNDYQYVCRGDTFAHGVEPFLGVLLGQRAQQNTSGTAHAVGQEATTAVEEVDDEIESSDDGTW</sequence>
<evidence type="ECO:0000256" key="12">
    <source>
        <dbReference type="SAM" id="MobiDB-lite"/>
    </source>
</evidence>
<keyword evidence="3" id="KW-0479">Metal-binding</keyword>
<keyword evidence="8" id="KW-0067">ATP-binding</keyword>
<name>K3X8K0_GLOUD</name>
<dbReference type="eggNOG" id="KOG1970">
    <property type="taxonomic scope" value="Eukaryota"/>
</dbReference>
<dbReference type="VEuPathDB" id="FungiDB:PYU1_G013520"/>
<keyword evidence="9" id="KW-0539">Nucleus</keyword>
<proteinExistence type="inferred from homology"/>
<organism evidence="14 15">
    <name type="scientific">Globisporangium ultimum (strain ATCC 200006 / CBS 805.95 / DAOM BR144)</name>
    <name type="common">Pythium ultimum</name>
    <dbReference type="NCBI Taxonomy" id="431595"/>
    <lineage>
        <taxon>Eukaryota</taxon>
        <taxon>Sar</taxon>
        <taxon>Stramenopiles</taxon>
        <taxon>Oomycota</taxon>
        <taxon>Peronosporomycetes</taxon>
        <taxon>Pythiales</taxon>
        <taxon>Pythiaceae</taxon>
        <taxon>Globisporangium</taxon>
    </lineage>
</organism>
<evidence type="ECO:0000256" key="1">
    <source>
        <dbReference type="ARBA" id="ARBA00004123"/>
    </source>
</evidence>
<keyword evidence="6 11" id="KW-0863">Zinc-finger</keyword>
<evidence type="ECO:0000256" key="3">
    <source>
        <dbReference type="ARBA" id="ARBA00022723"/>
    </source>
</evidence>
<feature type="compositionally biased region" description="Acidic residues" evidence="12">
    <location>
        <begin position="83"/>
        <end position="92"/>
    </location>
</feature>
<evidence type="ECO:0000256" key="11">
    <source>
        <dbReference type="PROSITE-ProRule" id="PRU00322"/>
    </source>
</evidence>
<feature type="domain" description="RanBP2-type" evidence="13">
    <location>
        <begin position="106"/>
        <end position="135"/>
    </location>
</feature>
<dbReference type="GO" id="GO:0003682">
    <property type="term" value="F:chromatin binding"/>
    <property type="evidence" value="ECO:0007669"/>
    <property type="project" value="TreeGrafter"/>
</dbReference>
<keyword evidence="15" id="KW-1185">Reference proteome</keyword>
<evidence type="ECO:0000256" key="7">
    <source>
        <dbReference type="ARBA" id="ARBA00022833"/>
    </source>
</evidence>
<evidence type="ECO:0000313" key="14">
    <source>
        <dbReference type="EnsemblProtists" id="PYU1_T013549"/>
    </source>
</evidence>
<dbReference type="GO" id="GO:0006281">
    <property type="term" value="P:DNA repair"/>
    <property type="evidence" value="ECO:0007669"/>
    <property type="project" value="InterPro"/>
</dbReference>
<evidence type="ECO:0000313" key="15">
    <source>
        <dbReference type="Proteomes" id="UP000019132"/>
    </source>
</evidence>
<feature type="compositionally biased region" description="Basic residues" evidence="12">
    <location>
        <begin position="532"/>
        <end position="541"/>
    </location>
</feature>
<evidence type="ECO:0000259" key="13">
    <source>
        <dbReference type="PROSITE" id="PS50199"/>
    </source>
</evidence>
<dbReference type="Gene3D" id="2.30.30.380">
    <property type="entry name" value="Zn-finger domain of Sec23/24"/>
    <property type="match status" value="1"/>
</dbReference>
<reference evidence="15" key="1">
    <citation type="journal article" date="2010" name="Genome Biol.">
        <title>Genome sequence of the necrotrophic plant pathogen Pythium ultimum reveals original pathogenicity mechanisms and effector repertoire.</title>
        <authorList>
            <person name="Levesque C.A."/>
            <person name="Brouwer H."/>
            <person name="Cano L."/>
            <person name="Hamilton J.P."/>
            <person name="Holt C."/>
            <person name="Huitema E."/>
            <person name="Raffaele S."/>
            <person name="Robideau G.P."/>
            <person name="Thines M."/>
            <person name="Win J."/>
            <person name="Zerillo M.M."/>
            <person name="Beakes G.W."/>
            <person name="Boore J.L."/>
            <person name="Busam D."/>
            <person name="Dumas B."/>
            <person name="Ferriera S."/>
            <person name="Fuerstenberg S.I."/>
            <person name="Gachon C.M."/>
            <person name="Gaulin E."/>
            <person name="Govers F."/>
            <person name="Grenville-Briggs L."/>
            <person name="Horner N."/>
            <person name="Hostetler J."/>
            <person name="Jiang R.H."/>
            <person name="Johnson J."/>
            <person name="Krajaejun T."/>
            <person name="Lin H."/>
            <person name="Meijer H.J."/>
            <person name="Moore B."/>
            <person name="Morris P."/>
            <person name="Phuntmart V."/>
            <person name="Puiu D."/>
            <person name="Shetty J."/>
            <person name="Stajich J.E."/>
            <person name="Tripathy S."/>
            <person name="Wawra S."/>
            <person name="van West P."/>
            <person name="Whitty B.R."/>
            <person name="Coutinho P.M."/>
            <person name="Henrissat B."/>
            <person name="Martin F."/>
            <person name="Thomas P.D."/>
            <person name="Tyler B.M."/>
            <person name="De Vries R.P."/>
            <person name="Kamoun S."/>
            <person name="Yandell M."/>
            <person name="Tisserat N."/>
            <person name="Buell C.R."/>
        </authorList>
    </citation>
    <scope>NUCLEOTIDE SEQUENCE</scope>
    <source>
        <strain evidence="15">DAOM:BR144</strain>
    </source>
</reference>
<dbReference type="PANTHER" id="PTHR12172">
    <property type="entry name" value="CELL CYCLE CHECKPOINT PROTEIN RAD17"/>
    <property type="match status" value="1"/>
</dbReference>
<comment type="similarity">
    <text evidence="2">Belongs to the rad17/RAD24 family.</text>
</comment>
<dbReference type="PROSITE" id="PS01358">
    <property type="entry name" value="ZF_RANBP2_1"/>
    <property type="match status" value="1"/>
</dbReference>
<comment type="subcellular location">
    <subcellularLocation>
        <location evidence="1">Nucleus</location>
    </subcellularLocation>
</comment>
<evidence type="ECO:0000256" key="4">
    <source>
        <dbReference type="ARBA" id="ARBA00022741"/>
    </source>
</evidence>
<feature type="region of interest" description="Disordered" evidence="12">
    <location>
        <begin position="349"/>
        <end position="372"/>
    </location>
</feature>
<dbReference type="EnsemblProtists" id="PYU1_T013549">
    <property type="protein sequence ID" value="PYU1_T013549"/>
    <property type="gene ID" value="PYU1_G013520"/>
</dbReference>
<dbReference type="EMBL" id="GL376597">
    <property type="status" value="NOT_ANNOTATED_CDS"/>
    <property type="molecule type" value="Genomic_DNA"/>
</dbReference>
<dbReference type="Proteomes" id="UP000019132">
    <property type="component" value="Unassembled WGS sequence"/>
</dbReference>
<evidence type="ECO:0000256" key="9">
    <source>
        <dbReference type="ARBA" id="ARBA00023242"/>
    </source>
</evidence>